<dbReference type="Proteomes" id="UP001165960">
    <property type="component" value="Unassembled WGS sequence"/>
</dbReference>
<organism evidence="1 2">
    <name type="scientific">Entomophthora muscae</name>
    <dbReference type="NCBI Taxonomy" id="34485"/>
    <lineage>
        <taxon>Eukaryota</taxon>
        <taxon>Fungi</taxon>
        <taxon>Fungi incertae sedis</taxon>
        <taxon>Zoopagomycota</taxon>
        <taxon>Entomophthoromycotina</taxon>
        <taxon>Entomophthoromycetes</taxon>
        <taxon>Entomophthorales</taxon>
        <taxon>Entomophthoraceae</taxon>
        <taxon>Entomophthora</taxon>
    </lineage>
</organism>
<keyword evidence="2" id="KW-1185">Reference proteome</keyword>
<reference evidence="1" key="1">
    <citation type="submission" date="2022-04" db="EMBL/GenBank/DDBJ databases">
        <title>Genome of the entomopathogenic fungus Entomophthora muscae.</title>
        <authorList>
            <person name="Elya C."/>
            <person name="Lovett B.R."/>
            <person name="Lee E."/>
            <person name="Macias A.M."/>
            <person name="Hajek A.E."/>
            <person name="De Bivort B.L."/>
            <person name="Kasson M.T."/>
            <person name="De Fine Licht H.H."/>
            <person name="Stajich J.E."/>
        </authorList>
    </citation>
    <scope>NUCLEOTIDE SEQUENCE</scope>
    <source>
        <strain evidence="1">Berkeley</strain>
    </source>
</reference>
<protein>
    <submittedName>
        <fullName evidence="1">Uncharacterized protein</fullName>
    </submittedName>
</protein>
<gene>
    <name evidence="1" type="ORF">DSO57_1037456</name>
</gene>
<evidence type="ECO:0000313" key="2">
    <source>
        <dbReference type="Proteomes" id="UP001165960"/>
    </source>
</evidence>
<dbReference type="EMBL" id="QTSX02007502">
    <property type="protein sequence ID" value="KAJ9048199.1"/>
    <property type="molecule type" value="Genomic_DNA"/>
</dbReference>
<name>A0ACC2RDS7_9FUNG</name>
<accession>A0ACC2RDS7</accession>
<comment type="caution">
    <text evidence="1">The sequence shown here is derived from an EMBL/GenBank/DDBJ whole genome shotgun (WGS) entry which is preliminary data.</text>
</comment>
<evidence type="ECO:0000313" key="1">
    <source>
        <dbReference type="EMBL" id="KAJ9048199.1"/>
    </source>
</evidence>
<proteinExistence type="predicted"/>
<sequence>MTPRNQWYIHIINSSSFINNKKRDDPILSNNPKAAEDNIIDDQVNYANYESLFLLHEDFEEVEEKMCSRIRSYVYHMQKKISCLNIFNQLWIIHVELEERVVSLIYCLMIGTKQKSYIHTLEIIRKEFYNIVLEEQGTKPTSAGRPSKNLIGSIRIKSPKLVLLDFEAAQYIAFMKVFECATQEC</sequence>